<accession>A0ACC0V1Q7</accession>
<evidence type="ECO:0000313" key="1">
    <source>
        <dbReference type="EMBL" id="KAI9900147.1"/>
    </source>
</evidence>
<gene>
    <name evidence="1" type="ORF">N3K66_004409</name>
</gene>
<keyword evidence="2" id="KW-1185">Reference proteome</keyword>
<name>A0ACC0V1Q7_9HYPO</name>
<sequence length="127" mass="13949">MSRRPGLTSRSNSIIVTTEQSARLNSSLPTPFDKRSSNLNARFSSSCLRHSFSKLLIAPTPISPSQRAVKMGASSQDLYATLSATLDSKQQRPSTPNHRILEDDYTVPAPPPPSPVSFRQDRWSHGA</sequence>
<organism evidence="1 2">
    <name type="scientific">Trichothecium roseum</name>
    <dbReference type="NCBI Taxonomy" id="47278"/>
    <lineage>
        <taxon>Eukaryota</taxon>
        <taxon>Fungi</taxon>
        <taxon>Dikarya</taxon>
        <taxon>Ascomycota</taxon>
        <taxon>Pezizomycotina</taxon>
        <taxon>Sordariomycetes</taxon>
        <taxon>Hypocreomycetidae</taxon>
        <taxon>Hypocreales</taxon>
        <taxon>Hypocreales incertae sedis</taxon>
        <taxon>Trichothecium</taxon>
    </lineage>
</organism>
<comment type="caution">
    <text evidence="1">The sequence shown here is derived from an EMBL/GenBank/DDBJ whole genome shotgun (WGS) entry which is preliminary data.</text>
</comment>
<evidence type="ECO:0000313" key="2">
    <source>
        <dbReference type="Proteomes" id="UP001163324"/>
    </source>
</evidence>
<dbReference type="Proteomes" id="UP001163324">
    <property type="component" value="Chromosome 4"/>
</dbReference>
<proteinExistence type="predicted"/>
<reference evidence="1" key="1">
    <citation type="submission" date="2022-10" db="EMBL/GenBank/DDBJ databases">
        <title>Complete Genome of Trichothecium roseum strain YXFP-22015, a Plant Pathogen Isolated from Citrus.</title>
        <authorList>
            <person name="Wang Y."/>
            <person name="Zhu L."/>
        </authorList>
    </citation>
    <scope>NUCLEOTIDE SEQUENCE</scope>
    <source>
        <strain evidence="1">YXFP-22015</strain>
    </source>
</reference>
<dbReference type="EMBL" id="CM047943">
    <property type="protein sequence ID" value="KAI9900147.1"/>
    <property type="molecule type" value="Genomic_DNA"/>
</dbReference>
<protein>
    <submittedName>
        <fullName evidence="1">Uncharacterized protein</fullName>
    </submittedName>
</protein>